<sequence>MNNVSERNPECIAKDGWRHSDKWKREGKNFLVEVSRHSSPEFNSDYSEVIGQEHRWCVYLYVYPRHPDFARFDSNGDMHSQPYYECHSYVSLFRVHRDESGEITSFQLGWDYNHDGDDYYTHLATPSAAGSVFYDANRLFDEAAERTKVTA</sequence>
<name>A0A1H6ZNR4_9GAMM</name>
<dbReference type="Proteomes" id="UP000199420">
    <property type="component" value="Unassembled WGS sequence"/>
</dbReference>
<dbReference type="EMBL" id="FNYC01000012">
    <property type="protein sequence ID" value="SEJ54898.1"/>
    <property type="molecule type" value="Genomic_DNA"/>
</dbReference>
<dbReference type="AlphaFoldDB" id="A0A1H6ZNR4"/>
<evidence type="ECO:0000313" key="2">
    <source>
        <dbReference type="Proteomes" id="UP000199420"/>
    </source>
</evidence>
<proteinExistence type="predicted"/>
<accession>A0A1H6ZNR4</accession>
<gene>
    <name evidence="1" type="ORF">SAMN04487997_0175</name>
</gene>
<dbReference type="OrthoDB" id="7068793at2"/>
<organism evidence="1 2">
    <name type="scientific">Frateuria terrea</name>
    <dbReference type="NCBI Taxonomy" id="529704"/>
    <lineage>
        <taxon>Bacteria</taxon>
        <taxon>Pseudomonadati</taxon>
        <taxon>Pseudomonadota</taxon>
        <taxon>Gammaproteobacteria</taxon>
        <taxon>Lysobacterales</taxon>
        <taxon>Rhodanobacteraceae</taxon>
        <taxon>Frateuria</taxon>
    </lineage>
</organism>
<dbReference type="RefSeq" id="WP_091336872.1">
    <property type="nucleotide sequence ID" value="NZ_FNYC01000012.1"/>
</dbReference>
<keyword evidence="2" id="KW-1185">Reference proteome</keyword>
<dbReference type="STRING" id="529704.SAMN02927913_2215"/>
<protein>
    <submittedName>
        <fullName evidence="1">Uncharacterized protein</fullName>
    </submittedName>
</protein>
<reference evidence="1 2" key="1">
    <citation type="submission" date="2016-10" db="EMBL/GenBank/DDBJ databases">
        <authorList>
            <person name="de Groot N.N."/>
        </authorList>
    </citation>
    <scope>NUCLEOTIDE SEQUENCE [LARGE SCALE GENOMIC DNA]</scope>
    <source>
        <strain evidence="1 2">DSM 26515</strain>
    </source>
</reference>
<evidence type="ECO:0000313" key="1">
    <source>
        <dbReference type="EMBL" id="SEJ54898.1"/>
    </source>
</evidence>